<keyword evidence="8" id="KW-1185">Reference proteome</keyword>
<dbReference type="AlphaFoldDB" id="A0A818A5V8"/>
<reference evidence="5" key="1">
    <citation type="submission" date="2021-02" db="EMBL/GenBank/DDBJ databases">
        <authorList>
            <person name="Nowell W R."/>
        </authorList>
    </citation>
    <scope>NUCLEOTIDE SEQUENCE</scope>
</reference>
<dbReference type="InterPro" id="IPR019819">
    <property type="entry name" value="Carboxylesterase_B_CS"/>
</dbReference>
<keyword evidence="2 3" id="KW-0378">Hydrolase</keyword>
<name>A0A818A5V8_9BILA</name>
<feature type="domain" description="Carboxylesterase type B" evidence="4">
    <location>
        <begin position="29"/>
        <end position="522"/>
    </location>
</feature>
<dbReference type="Pfam" id="PF00135">
    <property type="entry name" value="COesterase"/>
    <property type="match status" value="1"/>
</dbReference>
<dbReference type="Proteomes" id="UP000663873">
    <property type="component" value="Unassembled WGS sequence"/>
</dbReference>
<dbReference type="PANTHER" id="PTHR45570">
    <property type="entry name" value="CARBOXYLIC ESTER HYDROLASE"/>
    <property type="match status" value="1"/>
</dbReference>
<dbReference type="SUPFAM" id="SSF53474">
    <property type="entry name" value="alpha/beta-Hydrolases"/>
    <property type="match status" value="1"/>
</dbReference>
<evidence type="ECO:0000313" key="6">
    <source>
        <dbReference type="EMBL" id="CAF4316449.1"/>
    </source>
</evidence>
<evidence type="ECO:0000259" key="4">
    <source>
        <dbReference type="Pfam" id="PF00135"/>
    </source>
</evidence>
<dbReference type="PANTHER" id="PTHR45570:SF1">
    <property type="entry name" value="CARBOXYLIC ESTER HYDROLASE"/>
    <property type="match status" value="1"/>
</dbReference>
<evidence type="ECO:0000313" key="7">
    <source>
        <dbReference type="Proteomes" id="UP000663825"/>
    </source>
</evidence>
<dbReference type="InterPro" id="IPR002018">
    <property type="entry name" value="CarbesteraseB"/>
</dbReference>
<keyword evidence="3" id="KW-0732">Signal</keyword>
<dbReference type="PROSITE" id="PS00122">
    <property type="entry name" value="CARBOXYLESTERASE_B_1"/>
    <property type="match status" value="1"/>
</dbReference>
<evidence type="ECO:0000256" key="2">
    <source>
        <dbReference type="ARBA" id="ARBA00022801"/>
    </source>
</evidence>
<comment type="similarity">
    <text evidence="1 3">Belongs to the type-B carboxylesterase/lipase family.</text>
</comment>
<evidence type="ECO:0000256" key="1">
    <source>
        <dbReference type="ARBA" id="ARBA00005964"/>
    </source>
</evidence>
<dbReference type="InterPro" id="IPR019826">
    <property type="entry name" value="Carboxylesterase_B_AS"/>
</dbReference>
<sequence>MFHWPSTENMILSLLILACLYQHVDTNQSIIVSTKYGDVLGYETPMARVFYGIPFAQPPVGALRWNPPVAISKWTGKVINATKPPPACPQRSCDIHSLLCPTNISEDCLYLNIFTPLLNTSSPSSLLPVMIFITGGTFQFLGASLPIYEAERFVNTTNVICVFIQYRLGVLGFLATGTGPNDLHGNYGILDQRLSIAWVNENVDVFGGDPNQITLFGQSAGGQSTALHYVSSEMQSFFQAAIIQSSPMLLPFRTYAEYITPAVFLAEKLNCTIGNITCFRETSYQDIIVAQSQVNGMITSLNILISLEPWVPVIDNSVVHDQLMNTILNISFALKPLIIGTLTDEALSFVHGAFHKPVLPLNYTEISLVLFRDNFLKVIERYPPDGLGDQRPLLTRITTQWIFACPARIFARKTATYSYVFGFPLEANGTDNSSVCQGCACHGDEIPFLFESLWNNFTDAGKRISESLATYWTNYAKTKDPNQPVQIPLVWPRLMNNVMKYLYFQDPVQIIENYLKDDCDFWDTIGYQHNYF</sequence>
<gene>
    <name evidence="5" type="ORF">TIS948_LOCUS27785</name>
    <name evidence="6" type="ORF">UJA718_LOCUS13584</name>
</gene>
<protein>
    <recommendedName>
        <fullName evidence="3">Carboxylic ester hydrolase</fullName>
        <ecNumber evidence="3">3.1.1.-</ecNumber>
    </recommendedName>
</protein>
<dbReference type="InterPro" id="IPR029058">
    <property type="entry name" value="AB_hydrolase_fold"/>
</dbReference>
<evidence type="ECO:0000256" key="3">
    <source>
        <dbReference type="RuleBase" id="RU361235"/>
    </source>
</evidence>
<dbReference type="EMBL" id="CAJNXB010005006">
    <property type="protein sequence ID" value="CAF3401898.1"/>
    <property type="molecule type" value="Genomic_DNA"/>
</dbReference>
<dbReference type="Gene3D" id="3.40.50.1820">
    <property type="entry name" value="alpha/beta hydrolase"/>
    <property type="match status" value="1"/>
</dbReference>
<comment type="caution">
    <text evidence="5">The sequence shown here is derived from an EMBL/GenBank/DDBJ whole genome shotgun (WGS) entry which is preliminary data.</text>
</comment>
<dbReference type="Proteomes" id="UP000663825">
    <property type="component" value="Unassembled WGS sequence"/>
</dbReference>
<dbReference type="EMBL" id="CAJOBP010001849">
    <property type="protein sequence ID" value="CAF4316449.1"/>
    <property type="molecule type" value="Genomic_DNA"/>
</dbReference>
<organism evidence="5 7">
    <name type="scientific">Rotaria socialis</name>
    <dbReference type="NCBI Taxonomy" id="392032"/>
    <lineage>
        <taxon>Eukaryota</taxon>
        <taxon>Metazoa</taxon>
        <taxon>Spiralia</taxon>
        <taxon>Gnathifera</taxon>
        <taxon>Rotifera</taxon>
        <taxon>Eurotatoria</taxon>
        <taxon>Bdelloidea</taxon>
        <taxon>Philodinida</taxon>
        <taxon>Philodinidae</taxon>
        <taxon>Rotaria</taxon>
    </lineage>
</organism>
<dbReference type="GO" id="GO:0016787">
    <property type="term" value="F:hydrolase activity"/>
    <property type="evidence" value="ECO:0007669"/>
    <property type="project" value="UniProtKB-KW"/>
</dbReference>
<accession>A0A818A5V8</accession>
<evidence type="ECO:0000313" key="8">
    <source>
        <dbReference type="Proteomes" id="UP000663873"/>
    </source>
</evidence>
<dbReference type="EC" id="3.1.1.-" evidence="3"/>
<feature type="signal peptide" evidence="3">
    <location>
        <begin position="1"/>
        <end position="26"/>
    </location>
</feature>
<dbReference type="PROSITE" id="PS00941">
    <property type="entry name" value="CARBOXYLESTERASE_B_2"/>
    <property type="match status" value="1"/>
</dbReference>
<dbReference type="OrthoDB" id="3200163at2759"/>
<evidence type="ECO:0000313" key="5">
    <source>
        <dbReference type="EMBL" id="CAF3401898.1"/>
    </source>
</evidence>
<feature type="chain" id="PRO_5035957221" description="Carboxylic ester hydrolase" evidence="3">
    <location>
        <begin position="27"/>
        <end position="532"/>
    </location>
</feature>
<proteinExistence type="inferred from homology"/>